<dbReference type="PANTHER" id="PTHR35535:SF1">
    <property type="entry name" value="HEAT SHOCK PROTEIN HSLJ"/>
    <property type="match status" value="1"/>
</dbReference>
<evidence type="ECO:0000313" key="2">
    <source>
        <dbReference type="EMBL" id="MCO4291341.1"/>
    </source>
</evidence>
<reference evidence="2" key="1">
    <citation type="submission" date="2022-06" db="EMBL/GenBank/DDBJ databases">
        <title>Solitalea sp. MAHUQ-68 isolated from rhizospheric soil.</title>
        <authorList>
            <person name="Huq M.A."/>
        </authorList>
    </citation>
    <scope>NUCLEOTIDE SEQUENCE</scope>
    <source>
        <strain evidence="2">MAHUQ-68</strain>
    </source>
</reference>
<dbReference type="EMBL" id="JAMWYS010000003">
    <property type="protein sequence ID" value="MCO4291341.1"/>
    <property type="molecule type" value="Genomic_DNA"/>
</dbReference>
<proteinExistence type="predicted"/>
<evidence type="ECO:0000313" key="3">
    <source>
        <dbReference type="Proteomes" id="UP001155182"/>
    </source>
</evidence>
<dbReference type="PANTHER" id="PTHR35535">
    <property type="entry name" value="HEAT SHOCK PROTEIN HSLJ"/>
    <property type="match status" value="1"/>
</dbReference>
<dbReference type="Gene3D" id="2.40.128.270">
    <property type="match status" value="1"/>
</dbReference>
<gene>
    <name evidence="2" type="ORF">NF867_00510</name>
</gene>
<organism evidence="2 3">
    <name type="scientific">Solitalea agri</name>
    <dbReference type="NCBI Taxonomy" id="2953739"/>
    <lineage>
        <taxon>Bacteria</taxon>
        <taxon>Pseudomonadati</taxon>
        <taxon>Bacteroidota</taxon>
        <taxon>Sphingobacteriia</taxon>
        <taxon>Sphingobacteriales</taxon>
        <taxon>Sphingobacteriaceae</taxon>
        <taxon>Solitalea</taxon>
    </lineage>
</organism>
<dbReference type="Pfam" id="PF03724">
    <property type="entry name" value="META"/>
    <property type="match status" value="1"/>
</dbReference>
<dbReference type="AlphaFoldDB" id="A0A9X2JDF2"/>
<dbReference type="InterPro" id="IPR053147">
    <property type="entry name" value="Hsp_HslJ-like"/>
</dbReference>
<sequence length="123" mass="13396">MKNSGLITPENIAQLFGNKWNLSQLMQNGSPVDISKGKPAFLEFSKDDSRMSGSLGCNNFTGAYKFEEGKLKFGPLASTKMMCPDMGVEDALSKALTETTDVKMKGEKLQLFKGSDLLASFSK</sequence>
<evidence type="ECO:0000259" key="1">
    <source>
        <dbReference type="Pfam" id="PF03724"/>
    </source>
</evidence>
<name>A0A9X2JDF2_9SPHI</name>
<accession>A0A9X2JDF2</accession>
<feature type="domain" description="DUF306" evidence="1">
    <location>
        <begin position="13"/>
        <end position="116"/>
    </location>
</feature>
<comment type="caution">
    <text evidence="2">The sequence shown here is derived from an EMBL/GenBank/DDBJ whole genome shotgun (WGS) entry which is preliminary data.</text>
</comment>
<keyword evidence="3" id="KW-1185">Reference proteome</keyword>
<dbReference type="Proteomes" id="UP001155182">
    <property type="component" value="Unassembled WGS sequence"/>
</dbReference>
<dbReference type="InterPro" id="IPR005184">
    <property type="entry name" value="DUF306_Meta_HslJ"/>
</dbReference>
<protein>
    <submittedName>
        <fullName evidence="2">META domain-containing protein</fullName>
    </submittedName>
</protein>
<dbReference type="InterPro" id="IPR038670">
    <property type="entry name" value="HslJ-like_sf"/>
</dbReference>